<dbReference type="Proteomes" id="UP000053612">
    <property type="component" value="Unassembled WGS sequence"/>
</dbReference>
<evidence type="ECO:0000256" key="1">
    <source>
        <dbReference type="SAM" id="SignalP"/>
    </source>
</evidence>
<evidence type="ECO:0000313" key="10">
    <source>
        <dbReference type="Proteomes" id="UP000053719"/>
    </source>
</evidence>
<dbReference type="EMBL" id="CP090823">
    <property type="protein sequence ID" value="ARD95533.1"/>
    <property type="molecule type" value="Genomic_DNA"/>
</dbReference>
<evidence type="ECO:0000313" key="9">
    <source>
        <dbReference type="Proteomes" id="UP000053612"/>
    </source>
</evidence>
<reference evidence="9 10" key="2">
    <citation type="submission" date="2015-10" db="EMBL/GenBank/DDBJ databases">
        <title>Draft Genome Sequences of 11 Lactococcus lactis subspecies cremoris strains.</title>
        <authorList>
            <person name="Wels M."/>
            <person name="Backus L."/>
            <person name="Boekhorst J."/>
            <person name="Dijkstra A."/>
            <person name="Beerthuizen M."/>
            <person name="Kelly W."/>
            <person name="Siezen R."/>
            <person name="Bachmann H."/>
            <person name="Van Hijum S."/>
        </authorList>
    </citation>
    <scope>NUCLEOTIDE SEQUENCE [LARGE SCALE GENOMIC DNA]</scope>
    <source>
        <strain evidence="9">LMG9449</strain>
        <strain evidence="10">M20</strain>
    </source>
</reference>
<proteinExistence type="predicted"/>
<name>A0A0B8QII4_LACLL</name>
<evidence type="ECO:0000313" key="11">
    <source>
        <dbReference type="Proteomes" id="UP000192085"/>
    </source>
</evidence>
<accession>A0A0B8QII4</accession>
<evidence type="ECO:0000313" key="7">
    <source>
        <dbReference type="EMBL" id="QRZ34318.1"/>
    </source>
</evidence>
<reference evidence="5" key="4">
    <citation type="journal article" date="2017" name="Genome Announc.">
        <title>Draft Genome Sequences of 24 Lactococcus lactis Strains.</title>
        <authorList>
            <person name="Backus L."/>
            <person name="Wels M."/>
            <person name="Boekhorst J."/>
            <person name="Dijkstra A.R."/>
            <person name="Beerthuyzen M."/>
            <person name="Kelly W.J."/>
            <person name="Siezen R.J."/>
            <person name="van Hijum S.A."/>
            <person name="Bachmann H."/>
        </authorList>
    </citation>
    <scope>NUCLEOTIDE SEQUENCE</scope>
    <source>
        <strain evidence="5">LMG9447</strain>
        <strain evidence="6">M20</strain>
    </source>
</reference>
<organism evidence="4 8">
    <name type="scientific">Lactococcus lactis subsp. lactis</name>
    <name type="common">Streptococcus lactis</name>
    <dbReference type="NCBI Taxonomy" id="1360"/>
    <lineage>
        <taxon>Bacteria</taxon>
        <taxon>Bacillati</taxon>
        <taxon>Bacillota</taxon>
        <taxon>Bacilli</taxon>
        <taxon>Lactobacillales</taxon>
        <taxon>Streptococcaceae</taxon>
        <taxon>Lactococcus</taxon>
    </lineage>
</organism>
<dbReference type="RefSeq" id="WP_003130500.1">
    <property type="nucleotide sequence ID" value="NZ_BAABQR010000001.1"/>
</dbReference>
<gene>
    <name evidence="4" type="ORF">JCM5805K_0653</name>
    <name evidence="7" type="ORF">LL223_0657</name>
    <name evidence="2" type="ORF">LL229_0646</name>
    <name evidence="3" type="ORF">LL275_0584</name>
    <name evidence="5" type="ORF">LMG9449_2344</name>
    <name evidence="6" type="ORF">M20_0564</name>
</gene>
<dbReference type="EMBL" id="CP015897">
    <property type="protein sequence ID" value="ARD98219.1"/>
    <property type="molecule type" value="Genomic_DNA"/>
</dbReference>
<reference evidence="2" key="7">
    <citation type="submission" date="2023-09" db="EMBL/GenBank/DDBJ databases">
        <title>Complete Genomes and Methylome analysis of Lactococcus lactis subs lactis strains.</title>
        <authorList>
            <person name="Fomenkov A."/>
            <person name="McDonnell B."/>
            <person name="Sun L."/>
            <person name="Van Sinderen D."/>
            <person name="Roberts R.J."/>
        </authorList>
    </citation>
    <scope>NUCLEOTIDE SEQUENCE</scope>
    <source>
        <strain evidence="2">229</strain>
    </source>
</reference>
<sequence length="135" mass="14506">MKLMKKTLVTLAVTLGISGALSPAVNAATKTTNASISVLNIITMADRVYFQYNGKAISTATAFQSAHSFTPTNWVTQNGISLINKNGSWGRIYQGKYTVGSGINAGKFGHVGVSFNKYIRTTILGNGQWTYSTFN</sequence>
<evidence type="ECO:0000313" key="6">
    <source>
        <dbReference type="EMBL" id="KSU22260.1"/>
    </source>
</evidence>
<protein>
    <submittedName>
        <fullName evidence="4">Uncharacterized membrane-associated protein/domain</fullName>
    </submittedName>
</protein>
<reference evidence="3 11" key="3">
    <citation type="journal article" date="2017" name="BMC Genomics">
        <title>Comparative and functional genomics of the Lactococcus lactis taxon; insights into evolution and niche adaptation.</title>
        <authorList>
            <person name="Kelleher P."/>
            <person name="Bottacini F."/>
            <person name="Mahony J."/>
            <person name="Kilcawley K.N."/>
            <person name="van Sinderen D."/>
        </authorList>
    </citation>
    <scope>NUCLEOTIDE SEQUENCE [LARGE SCALE GENOMIC DNA]</scope>
    <source>
        <strain evidence="3 11">275</strain>
    </source>
</reference>
<reference evidence="4 8" key="1">
    <citation type="submission" date="2015-01" db="EMBL/GenBank/DDBJ databases">
        <title>Lactococcus lactis subsp.lactis JCM 5805 whole genome shotgun sequence.</title>
        <authorList>
            <person name="Fujii T."/>
            <person name="Tomita Y."/>
            <person name="Ikushima S."/>
            <person name="Fujiwara D."/>
        </authorList>
    </citation>
    <scope>NUCLEOTIDE SEQUENCE [LARGE SCALE GENOMIC DNA]</scope>
    <source>
        <strain evidence="4 8">JCM 5805</strain>
    </source>
</reference>
<evidence type="ECO:0000313" key="8">
    <source>
        <dbReference type="Proteomes" id="UP000031847"/>
    </source>
</evidence>
<dbReference type="EMBL" id="CP031926">
    <property type="protein sequence ID" value="QRZ34318.1"/>
    <property type="molecule type" value="Genomic_DNA"/>
</dbReference>
<dbReference type="Proteomes" id="UP000663169">
    <property type="component" value="Chromosome"/>
</dbReference>
<evidence type="ECO:0000313" key="2">
    <source>
        <dbReference type="EMBL" id="ARD95533.1"/>
    </source>
</evidence>
<dbReference type="PATRIC" id="fig|1360.101.peg.2391"/>
<dbReference type="Proteomes" id="UP000031847">
    <property type="component" value="Unassembled WGS sequence"/>
</dbReference>
<feature type="chain" id="PRO_5011847034" evidence="1">
    <location>
        <begin position="28"/>
        <end position="135"/>
    </location>
</feature>
<dbReference type="Proteomes" id="UP000053719">
    <property type="component" value="Unassembled WGS sequence"/>
</dbReference>
<dbReference type="EMBL" id="LKLS01000206">
    <property type="protein sequence ID" value="KSU14762.1"/>
    <property type="molecule type" value="Genomic_DNA"/>
</dbReference>
<reference evidence="7" key="6">
    <citation type="submission" date="2023-04" db="EMBL/GenBank/DDBJ databases">
        <authorList>
            <person name="McDonnell B."/>
        </authorList>
    </citation>
    <scope>NUCLEOTIDE SEQUENCE</scope>
    <source>
        <strain evidence="7">223</strain>
    </source>
</reference>
<dbReference type="EMBL" id="LKLU01000031">
    <property type="protein sequence ID" value="KSU22260.1"/>
    <property type="molecule type" value="Genomic_DNA"/>
</dbReference>
<dbReference type="EMBL" id="BBSI01000017">
    <property type="protein sequence ID" value="GAM79545.1"/>
    <property type="molecule type" value="Genomic_DNA"/>
</dbReference>
<keyword evidence="1" id="KW-0732">Signal</keyword>
<dbReference type="AlphaFoldDB" id="A0A0B8QII4"/>
<evidence type="ECO:0000313" key="5">
    <source>
        <dbReference type="EMBL" id="KSU14762.1"/>
    </source>
</evidence>
<reference evidence="7" key="5">
    <citation type="journal article" date="2020" name="Mol. Microbiol.">
        <title>The CWPS Rubik's cube: Linking diversity of cell wall polysaccharide structures with the encoded biosynthetic machinery of selected Lactococcus lactis strains.</title>
        <authorList>
            <person name="Mahony J."/>
            <person name="Frantzen C."/>
            <person name="Vinogradov E."/>
            <person name="Sadovskaya I."/>
            <person name="Theodorou I."/>
            <person name="Kelleher P."/>
            <person name="Chapot-Chartier M.P."/>
            <person name="Cambillau C."/>
            <person name="Holo H."/>
            <person name="van Sinderen D."/>
        </authorList>
    </citation>
    <scope>NUCLEOTIDE SEQUENCE</scope>
    <source>
        <strain evidence="7">223</strain>
    </source>
</reference>
<dbReference type="Proteomes" id="UP001055586">
    <property type="component" value="Chromosome"/>
</dbReference>
<dbReference type="Proteomes" id="UP000192085">
    <property type="component" value="Chromosome"/>
</dbReference>
<evidence type="ECO:0000313" key="4">
    <source>
        <dbReference type="EMBL" id="GAM79545.1"/>
    </source>
</evidence>
<evidence type="ECO:0000313" key="3">
    <source>
        <dbReference type="EMBL" id="ARD98219.1"/>
    </source>
</evidence>
<feature type="signal peptide" evidence="1">
    <location>
        <begin position="1"/>
        <end position="27"/>
    </location>
</feature>